<dbReference type="GO" id="GO:0005615">
    <property type="term" value="C:extracellular space"/>
    <property type="evidence" value="ECO:0000318"/>
    <property type="project" value="GO_Central"/>
</dbReference>
<dbReference type="InterPro" id="IPR010259">
    <property type="entry name" value="S8pro/Inhibitor_I9"/>
</dbReference>
<evidence type="ECO:0000256" key="16">
    <source>
        <dbReference type="ARBA" id="ARBA00022641"/>
    </source>
</evidence>
<keyword evidence="32" id="KW-0753">Steroid metabolism</keyword>
<dbReference type="InterPro" id="IPR034193">
    <property type="entry name" value="PCSK9_ProteinaseK-like"/>
</dbReference>
<dbReference type="PROSITE" id="PS51892">
    <property type="entry name" value="SUBTILASE"/>
    <property type="match status" value="1"/>
</dbReference>
<keyword evidence="21 36" id="KW-0378">Hydrolase</keyword>
<feature type="domain" description="Proprotein convertase subtilisin/kexin type 9 C-terminal" evidence="41">
    <location>
        <begin position="529"/>
        <end position="590"/>
    </location>
</feature>
<name>A0A1L8GFZ0_XENLA</name>
<dbReference type="GO" id="GO:0006508">
    <property type="term" value="P:proteolysis"/>
    <property type="evidence" value="ECO:0007669"/>
    <property type="project" value="UniProtKB-KW"/>
</dbReference>
<feature type="active site" description="Charge relay system" evidence="36">
    <location>
        <position position="377"/>
    </location>
</feature>
<evidence type="ECO:0000256" key="10">
    <source>
        <dbReference type="ARBA" id="ARBA00011841"/>
    </source>
</evidence>
<dbReference type="GO" id="GO:0004252">
    <property type="term" value="F:serine-type endopeptidase activity"/>
    <property type="evidence" value="ECO:0000318"/>
    <property type="project" value="GO_Central"/>
</dbReference>
<dbReference type="SUPFAM" id="SSF52743">
    <property type="entry name" value="Subtilisin-like"/>
    <property type="match status" value="1"/>
</dbReference>
<dbReference type="InterPro" id="IPR041254">
    <property type="entry name" value="PCSK9_C1"/>
</dbReference>
<proteinExistence type="inferred from homology"/>
<keyword evidence="14" id="KW-0153">Cholesterol metabolism</keyword>
<keyword evidence="13" id="KW-0964">Secreted</keyword>
<evidence type="ECO:0000259" key="37">
    <source>
        <dbReference type="Pfam" id="PF00082"/>
    </source>
</evidence>
<dbReference type="PANTHER" id="PTHR43806:SF60">
    <property type="entry name" value="PROPROTEIN CONVERTASE SUBTILISIN_KEXIN TYPE 9"/>
    <property type="match status" value="1"/>
</dbReference>
<evidence type="ECO:0000256" key="6">
    <source>
        <dbReference type="ARBA" id="ARBA00004496"/>
    </source>
</evidence>
<evidence type="ECO:0000256" key="31">
    <source>
        <dbReference type="ARBA" id="ARBA00023180"/>
    </source>
</evidence>
<evidence type="ECO:0000256" key="17">
    <source>
        <dbReference type="ARBA" id="ARBA00022670"/>
    </source>
</evidence>
<dbReference type="GeneID" id="108715614"/>
<keyword evidence="27" id="KW-0443">Lipid metabolism</keyword>
<dbReference type="AGR" id="Xenbase:XB-GENE-17331847"/>
<evidence type="ECO:0000256" key="24">
    <source>
        <dbReference type="ARBA" id="ARBA00022825"/>
    </source>
</evidence>
<keyword evidence="33" id="KW-0458">Lysosome</keyword>
<dbReference type="Gene3D" id="3.40.50.200">
    <property type="entry name" value="Peptidase S8/S53 domain"/>
    <property type="match status" value="1"/>
</dbReference>
<dbReference type="InterPro" id="IPR037045">
    <property type="entry name" value="S8pro/Inhibitor_I9_sf"/>
</dbReference>
<dbReference type="Pfam" id="PF00082">
    <property type="entry name" value="Peptidase_S8"/>
    <property type="match status" value="1"/>
</dbReference>
<feature type="domain" description="Peptidase S8/S53" evidence="37">
    <location>
        <begin position="169"/>
        <end position="413"/>
    </location>
</feature>
<evidence type="ECO:0000256" key="8">
    <source>
        <dbReference type="ARBA" id="ARBA00004613"/>
    </source>
</evidence>
<evidence type="ECO:0000256" key="3">
    <source>
        <dbReference type="ARBA" id="ARBA00004240"/>
    </source>
</evidence>
<evidence type="ECO:0000256" key="35">
    <source>
        <dbReference type="ARBA" id="ARBA00032870"/>
    </source>
</evidence>
<evidence type="ECO:0000256" key="19">
    <source>
        <dbReference type="ARBA" id="ARBA00022729"/>
    </source>
</evidence>
<dbReference type="FunFam" id="2.60.120.690:FF:000001">
    <property type="entry name" value="Proprotein convertase subtilisin/kexin type 9"/>
    <property type="match status" value="1"/>
</dbReference>
<evidence type="ECO:0000256" key="29">
    <source>
        <dbReference type="ARBA" id="ARBA00023157"/>
    </source>
</evidence>
<evidence type="ECO:0000256" key="32">
    <source>
        <dbReference type="ARBA" id="ARBA00023221"/>
    </source>
</evidence>
<dbReference type="KEGG" id="xla:108715614"/>
<comment type="similarity">
    <text evidence="9 36">Belongs to the peptidase S8 family.</text>
</comment>
<sequence>MMYSAPLFVLLCLLPLRPNWVLADEDDYGEEIVLSFAMQEEAQVDTEKETSSRAFYWSNKEAWRMTGQYVVVLKENVHRSQTERVIRRLQARAAKHGYLTKIVNVFHELFRGFVVKMSSDMLQMALKLPHVDYIEEDSFIFAQSVPWNLDRIVPAQQMASQFSPPNTGDTVEVYLLDTSIQSNHREIDGKVFVTDFQNVPEEDGTRFHRQASKCESHGTHMAGVVNGRDAGVAKGVNVRSLRVLNCQGKGTVSGSLTGLEFIRKTLIEQPYNPLIVLIPFVGGYSRILNAASRALVNSGVIIIAAAGNYKDDACLYSPASEPEVITVGATNYQDQPATMGVLGTNYGNCIDLFAPGDDIIGASSDCSTCFTSKSGTSQAAAHVAGIAAMILNDKPDLSVSELRQRLIHFSTKKVINEVWFPEDQRLITPNRVAGLPGKLLADEELFCRTVWSKPSGFARKATTSVQCSGNEEMFSCSSFSRNGKRKGEHIEEEDGRKTCIAHNAFGGDGVYAIARCCIWPKAVCHINSTTPEDGETPSTVTCSNEDHVLTGCSSHHVSGHFNDVVRPMHRIGNEDPACIGKSEVTSHALCCHAPDIACKVKEYSPMGFMDKVTVSCDEGWTLTGCNAYSRSSNTLGAYSIDDTCVVSNPTGGKGAAAIAICCQNKHTENKENTNYR</sequence>
<evidence type="ECO:0000256" key="22">
    <source>
        <dbReference type="ARBA" id="ARBA00022813"/>
    </source>
</evidence>
<dbReference type="Pfam" id="PF18459">
    <property type="entry name" value="PCSK9_C1"/>
    <property type="match status" value="1"/>
</dbReference>
<feature type="domain" description="Proprotein convertase subtilisin/kexin type 9 C-terminal" evidence="39">
    <location>
        <begin position="440"/>
        <end position="521"/>
    </location>
</feature>
<dbReference type="OrthoDB" id="206201at2759"/>
<evidence type="ECO:0000256" key="21">
    <source>
        <dbReference type="ARBA" id="ARBA00022801"/>
    </source>
</evidence>
<evidence type="ECO:0000256" key="26">
    <source>
        <dbReference type="ARBA" id="ARBA00023034"/>
    </source>
</evidence>
<evidence type="ECO:0000256" key="12">
    <source>
        <dbReference type="ARBA" id="ARBA00022490"/>
    </source>
</evidence>
<dbReference type="InterPro" id="IPR036852">
    <property type="entry name" value="Peptidase_S8/S53_dom_sf"/>
</dbReference>
<dbReference type="Pfam" id="PF18464">
    <property type="entry name" value="PCSK9_C2"/>
    <property type="match status" value="1"/>
</dbReference>
<dbReference type="Proteomes" id="UP000186698">
    <property type="component" value="Chromosome 4S"/>
</dbReference>
<evidence type="ECO:0000256" key="36">
    <source>
        <dbReference type="PROSITE-ProRule" id="PRU01240"/>
    </source>
</evidence>
<dbReference type="Pfam" id="PF05922">
    <property type="entry name" value="Inhibitor_I9"/>
    <property type="match status" value="1"/>
</dbReference>
<reference evidence="43" key="1">
    <citation type="submission" date="2025-08" db="UniProtKB">
        <authorList>
            <consortium name="RefSeq"/>
        </authorList>
    </citation>
    <scope>IDENTIFICATION</scope>
    <source>
        <strain evidence="43">J_2021</strain>
        <tissue evidence="43">Erythrocytes</tissue>
    </source>
</reference>
<evidence type="ECO:0000256" key="4">
    <source>
        <dbReference type="ARBA" id="ARBA00004241"/>
    </source>
</evidence>
<evidence type="ECO:0000256" key="25">
    <source>
        <dbReference type="ARBA" id="ARBA00022837"/>
    </source>
</evidence>
<keyword evidence="12" id="KW-0963">Cytoplasm</keyword>
<evidence type="ECO:0000256" key="33">
    <source>
        <dbReference type="ARBA" id="ARBA00023228"/>
    </source>
</evidence>
<evidence type="ECO:0000256" key="18">
    <source>
        <dbReference type="ARBA" id="ARBA00022703"/>
    </source>
</evidence>
<feature type="active site" description="Charge relay system" evidence="36">
    <location>
        <position position="177"/>
    </location>
</feature>
<evidence type="ECO:0000259" key="38">
    <source>
        <dbReference type="Pfam" id="PF05922"/>
    </source>
</evidence>
<keyword evidence="17 36" id="KW-0645">Protease</keyword>
<dbReference type="InterPro" id="IPR015500">
    <property type="entry name" value="Peptidase_S8_subtilisin-rel"/>
</dbReference>
<accession>A0A1L8GFZ0</accession>
<evidence type="ECO:0000256" key="14">
    <source>
        <dbReference type="ARBA" id="ARBA00022548"/>
    </source>
</evidence>
<dbReference type="CTD" id="108715614"/>
<keyword evidence="20" id="KW-0967">Endosome</keyword>
<keyword evidence="26" id="KW-0333">Golgi apparatus</keyword>
<dbReference type="Bgee" id="108715614">
    <property type="expression patterns" value="Expressed in liver and 8 other cell types or tissues"/>
</dbReference>
<dbReference type="GO" id="GO:0005764">
    <property type="term" value="C:lysosome"/>
    <property type="evidence" value="ECO:0007669"/>
    <property type="project" value="UniProtKB-SubCell"/>
</dbReference>
<dbReference type="RefSeq" id="XP_018116419.1">
    <property type="nucleotide sequence ID" value="XM_018260930.2"/>
</dbReference>
<keyword evidence="23" id="KW-0256">Endoplasmic reticulum</keyword>
<keyword evidence="31" id="KW-0325">Glycoprotein</keyword>
<evidence type="ECO:0000256" key="1">
    <source>
        <dbReference type="ARBA" id="ARBA00001913"/>
    </source>
</evidence>
<evidence type="ECO:0000256" key="34">
    <source>
        <dbReference type="ARBA" id="ARBA00032525"/>
    </source>
</evidence>
<dbReference type="InterPro" id="IPR000209">
    <property type="entry name" value="Peptidase_S8/S53_dom"/>
</dbReference>
<evidence type="ECO:0000256" key="20">
    <source>
        <dbReference type="ARBA" id="ARBA00022753"/>
    </source>
</evidence>
<dbReference type="CDD" id="cd16839">
    <property type="entry name" value="PCSK9_C-CRD"/>
    <property type="match status" value="1"/>
</dbReference>
<evidence type="ECO:0000259" key="41">
    <source>
        <dbReference type="Pfam" id="PF18464"/>
    </source>
</evidence>
<keyword evidence="30" id="KW-1207">Sterol metabolism</keyword>
<evidence type="ECO:0000313" key="42">
    <source>
        <dbReference type="Proteomes" id="UP000186698"/>
    </source>
</evidence>
<dbReference type="Gene3D" id="3.30.70.80">
    <property type="entry name" value="Peptidase S8 propeptide/proteinase inhibitor I9"/>
    <property type="match status" value="1"/>
</dbReference>
<keyword evidence="28" id="KW-0865">Zymogen</keyword>
<keyword evidence="24 36" id="KW-0720">Serine protease</keyword>
<dbReference type="GO" id="GO:0005794">
    <property type="term" value="C:Golgi apparatus"/>
    <property type="evidence" value="ECO:0007669"/>
    <property type="project" value="UniProtKB-SubCell"/>
</dbReference>
<feature type="domain" description="Inhibitor I9" evidence="38">
    <location>
        <begin position="68"/>
        <end position="139"/>
    </location>
</feature>
<keyword evidence="16" id="KW-0765">Sulfation</keyword>
<dbReference type="InterPro" id="IPR041051">
    <property type="entry name" value="PCSK9_C3"/>
</dbReference>
<dbReference type="OMA" id="GEEMMGC"/>
<evidence type="ECO:0000256" key="15">
    <source>
        <dbReference type="ARBA" id="ARBA00022553"/>
    </source>
</evidence>
<comment type="subcellular location">
    <subcellularLocation>
        <location evidence="4">Cell surface</location>
    </subcellularLocation>
    <subcellularLocation>
        <location evidence="6">Cytoplasm</location>
    </subcellularLocation>
    <subcellularLocation>
        <location evidence="3">Endoplasmic reticulum</location>
    </subcellularLocation>
    <subcellularLocation>
        <location evidence="2">Endosome</location>
    </subcellularLocation>
    <subcellularLocation>
        <location evidence="7">Golgi apparatus</location>
    </subcellularLocation>
    <subcellularLocation>
        <location evidence="5">Lysosome</location>
    </subcellularLocation>
    <subcellularLocation>
        <location evidence="8">Secreted</location>
    </subcellularLocation>
</comment>
<comment type="subunit">
    <text evidence="10">Monomer. Can self-associate to form dimers and higher multimers which may have increased LDLR degrading activity. The precursor protein but not the mature protein may form multimers. Interacts with APOB, VLDLR, LRP8/APOER2 and BACE1. The full-length immature form (pro-PCSK9) interacts with SCNN1A, SCNN1B and SCNN1G. The pro-PCSK9 form (via C-terminal domain) interacts with LDLR. Interacts (via the C-terminal domain) with ANXA2 (via repeat Annexin 1); the interaction inhibits the degradation of LDLR.</text>
</comment>
<dbReference type="GO" id="GO:0043523">
    <property type="term" value="P:regulation of neuron apoptotic process"/>
    <property type="evidence" value="ECO:0007669"/>
    <property type="project" value="UniProtKB-ARBA"/>
</dbReference>
<evidence type="ECO:0000256" key="23">
    <source>
        <dbReference type="ARBA" id="ARBA00022824"/>
    </source>
</evidence>
<keyword evidence="19" id="KW-0732">Signal</keyword>
<dbReference type="GO" id="GO:0009986">
    <property type="term" value="C:cell surface"/>
    <property type="evidence" value="ECO:0007669"/>
    <property type="project" value="UniProtKB-SubCell"/>
</dbReference>
<dbReference type="Xenbase" id="XB-GENE-17331847">
    <property type="gene designation" value="pcsk9.S"/>
</dbReference>
<evidence type="ECO:0000256" key="5">
    <source>
        <dbReference type="ARBA" id="ARBA00004371"/>
    </source>
</evidence>
<evidence type="ECO:0000313" key="43">
    <source>
        <dbReference type="RefSeq" id="XP_018116419.1"/>
    </source>
</evidence>
<comment type="cofactor">
    <cofactor evidence="1">
        <name>Ca(2+)</name>
        <dbReference type="ChEBI" id="CHEBI:29108"/>
    </cofactor>
</comment>
<dbReference type="AlphaFoldDB" id="A0A1L8GFZ0"/>
<keyword evidence="25" id="KW-0106">Calcium</keyword>
<evidence type="ECO:0000259" key="39">
    <source>
        <dbReference type="Pfam" id="PF18459"/>
    </source>
</evidence>
<evidence type="ECO:0000256" key="9">
    <source>
        <dbReference type="ARBA" id="ARBA00011073"/>
    </source>
</evidence>
<dbReference type="Pfam" id="PF18463">
    <property type="entry name" value="PCSK9_C3"/>
    <property type="match status" value="1"/>
</dbReference>
<dbReference type="FunFam" id="3.40.50.200:FF:000016">
    <property type="entry name" value="Proprotein convertase subtilisin/kexin type 9"/>
    <property type="match status" value="1"/>
</dbReference>
<keyword evidence="18" id="KW-0053">Apoptosis</keyword>
<dbReference type="InterPro" id="IPR041052">
    <property type="entry name" value="PCSK9_C2"/>
</dbReference>
<evidence type="ECO:0000256" key="27">
    <source>
        <dbReference type="ARBA" id="ARBA00023098"/>
    </source>
</evidence>
<dbReference type="SUPFAM" id="SSF54897">
    <property type="entry name" value="Protease propeptides/inhibitors"/>
    <property type="match status" value="1"/>
</dbReference>
<evidence type="ECO:0000256" key="7">
    <source>
        <dbReference type="ARBA" id="ARBA00004555"/>
    </source>
</evidence>
<feature type="active site" description="Charge relay system" evidence="36">
    <location>
        <position position="217"/>
    </location>
</feature>
<protein>
    <recommendedName>
        <fullName evidence="11">Proprotein convertase subtilisin/kexin type 9</fullName>
    </recommendedName>
    <alternativeName>
        <fullName evidence="35">Proprotein convertase 9</fullName>
    </alternativeName>
    <alternativeName>
        <fullName evidence="34">Subtilisin/kexin-like protease PC9</fullName>
    </alternativeName>
</protein>
<evidence type="ECO:0000256" key="11">
    <source>
        <dbReference type="ARBA" id="ARBA00019781"/>
    </source>
</evidence>
<dbReference type="FunFam" id="3.30.70.80:FF:000004">
    <property type="entry name" value="Proprotein convertase subtilisin/kexin type 9"/>
    <property type="match status" value="1"/>
</dbReference>
<dbReference type="STRING" id="8355.A0A1L8GFZ0"/>
<feature type="domain" description="Proprotein convertase subtilisin/kexin type 9 C-terminal" evidence="40">
    <location>
        <begin position="592"/>
        <end position="664"/>
    </location>
</feature>
<keyword evidence="15" id="KW-0597">Phosphoprotein</keyword>
<evidence type="ECO:0000313" key="44">
    <source>
        <dbReference type="Xenbase" id="XB-GENE-17331847"/>
    </source>
</evidence>
<gene>
    <name evidence="43 44" type="primary">pcsk9.S</name>
</gene>
<evidence type="ECO:0000256" key="2">
    <source>
        <dbReference type="ARBA" id="ARBA00004177"/>
    </source>
</evidence>
<dbReference type="PANTHER" id="PTHR43806">
    <property type="entry name" value="PEPTIDASE S8"/>
    <property type="match status" value="1"/>
</dbReference>
<dbReference type="GO" id="GO:0008203">
    <property type="term" value="P:cholesterol metabolic process"/>
    <property type="evidence" value="ECO:0007669"/>
    <property type="project" value="UniProtKB-KW"/>
</dbReference>
<dbReference type="GO" id="GO:0005768">
    <property type="term" value="C:endosome"/>
    <property type="evidence" value="ECO:0007669"/>
    <property type="project" value="UniProtKB-SubCell"/>
</dbReference>
<keyword evidence="22" id="KW-0068">Autocatalytic cleavage</keyword>
<dbReference type="Gene3D" id="2.60.120.690">
    <property type="entry name" value="Proprotein convertase subtilisin/kexin type 9"/>
    <property type="match status" value="1"/>
</dbReference>
<dbReference type="InterPro" id="IPR050131">
    <property type="entry name" value="Peptidase_S8_subtilisin-like"/>
</dbReference>
<evidence type="ECO:0000256" key="13">
    <source>
        <dbReference type="ARBA" id="ARBA00022525"/>
    </source>
</evidence>
<evidence type="ECO:0000256" key="28">
    <source>
        <dbReference type="ARBA" id="ARBA00023145"/>
    </source>
</evidence>
<evidence type="ECO:0000259" key="40">
    <source>
        <dbReference type="Pfam" id="PF18463"/>
    </source>
</evidence>
<keyword evidence="29" id="KW-1015">Disulfide bond</keyword>
<organism evidence="42 43">
    <name type="scientific">Xenopus laevis</name>
    <name type="common">African clawed frog</name>
    <dbReference type="NCBI Taxonomy" id="8355"/>
    <lineage>
        <taxon>Eukaryota</taxon>
        <taxon>Metazoa</taxon>
        <taxon>Chordata</taxon>
        <taxon>Craniata</taxon>
        <taxon>Vertebrata</taxon>
        <taxon>Euteleostomi</taxon>
        <taxon>Amphibia</taxon>
        <taxon>Batrachia</taxon>
        <taxon>Anura</taxon>
        <taxon>Pipoidea</taxon>
        <taxon>Pipidae</taxon>
        <taxon>Xenopodinae</taxon>
        <taxon>Xenopus</taxon>
        <taxon>Xenopus</taxon>
    </lineage>
</organism>
<dbReference type="GO" id="GO:0006915">
    <property type="term" value="P:apoptotic process"/>
    <property type="evidence" value="ECO:0007669"/>
    <property type="project" value="UniProtKB-KW"/>
</dbReference>
<dbReference type="CDD" id="cd04077">
    <property type="entry name" value="Peptidases_S8_PCSK9_ProteinaseK_like"/>
    <property type="match status" value="1"/>
</dbReference>
<dbReference type="PaxDb" id="8355-A0A1L8GFZ0"/>
<keyword evidence="42" id="KW-1185">Reference proteome</keyword>
<evidence type="ECO:0000256" key="30">
    <source>
        <dbReference type="ARBA" id="ARBA00023166"/>
    </source>
</evidence>
<dbReference type="PRINTS" id="PR00723">
    <property type="entry name" value="SUBTILISIN"/>
</dbReference>
<dbReference type="GO" id="GO:0005783">
    <property type="term" value="C:endoplasmic reticulum"/>
    <property type="evidence" value="ECO:0007669"/>
    <property type="project" value="UniProtKB-SubCell"/>
</dbReference>